<dbReference type="PANTHER" id="PTHR10698:SF0">
    <property type="entry name" value="V-TYPE PROTON ATPASE SUBUNIT H"/>
    <property type="match status" value="1"/>
</dbReference>
<evidence type="ECO:0000313" key="2">
    <source>
        <dbReference type="EMBL" id="WFD45488.1"/>
    </source>
</evidence>
<dbReference type="Pfam" id="PF03224">
    <property type="entry name" value="V-ATPase_H_N"/>
    <property type="match status" value="1"/>
</dbReference>
<evidence type="ECO:0000313" key="3">
    <source>
        <dbReference type="Proteomes" id="UP000818624"/>
    </source>
</evidence>
<dbReference type="InterPro" id="IPR016024">
    <property type="entry name" value="ARM-type_fold"/>
</dbReference>
<dbReference type="PANTHER" id="PTHR10698">
    <property type="entry name" value="V-TYPE PROTON ATPASE SUBUNIT H"/>
    <property type="match status" value="1"/>
</dbReference>
<dbReference type="InterPro" id="IPR004908">
    <property type="entry name" value="ATPase_V1-cplx_hsu"/>
</dbReference>
<keyword evidence="3" id="KW-1185">Reference proteome</keyword>
<dbReference type="EMBL" id="CP046234">
    <property type="protein sequence ID" value="WFD45488.1"/>
    <property type="molecule type" value="Genomic_DNA"/>
</dbReference>
<proteinExistence type="predicted"/>
<dbReference type="Gene3D" id="1.25.10.10">
    <property type="entry name" value="Leucine-rich Repeat Variant"/>
    <property type="match status" value="1"/>
</dbReference>
<accession>A0ABY8EI67</accession>
<dbReference type="Proteomes" id="UP000818624">
    <property type="component" value="Chromosome 1"/>
</dbReference>
<sequence length="127" mass="14375">MPEEKRGQQAVSTSPLMPLDNGWLKETADKVRARQTAWEGYQRAELISSEELQMLRDAEQAGRDKQLRTVLDKEPQYAALYTRLFGKLSRADTIQQVVLLADDLVQAAPDRLDAFLDAPQLYASLLK</sequence>
<gene>
    <name evidence="2" type="primary">VMA13_1</name>
    <name evidence="2" type="ORF">GLX27_000108</name>
</gene>
<dbReference type="InterPro" id="IPR011989">
    <property type="entry name" value="ARM-like"/>
</dbReference>
<organism evidence="2 3">
    <name type="scientific">Malassezia furfur</name>
    <name type="common">Pityriasis versicolor infection agent</name>
    <name type="synonym">Pityrosporum furfur</name>
    <dbReference type="NCBI Taxonomy" id="55194"/>
    <lineage>
        <taxon>Eukaryota</taxon>
        <taxon>Fungi</taxon>
        <taxon>Dikarya</taxon>
        <taxon>Basidiomycota</taxon>
        <taxon>Ustilaginomycotina</taxon>
        <taxon>Malasseziomycetes</taxon>
        <taxon>Malasseziales</taxon>
        <taxon>Malasseziaceae</taxon>
        <taxon>Malassezia</taxon>
    </lineage>
</organism>
<reference evidence="2 3" key="1">
    <citation type="journal article" date="2020" name="Elife">
        <title>Loss of centromere function drives karyotype evolution in closely related Malassezia species.</title>
        <authorList>
            <person name="Sankaranarayanan S.R."/>
            <person name="Ianiri G."/>
            <person name="Coelho M.A."/>
            <person name="Reza M.H."/>
            <person name="Thimmappa B.C."/>
            <person name="Ganguly P."/>
            <person name="Vadnala R.N."/>
            <person name="Sun S."/>
            <person name="Siddharthan R."/>
            <person name="Tellgren-Roth C."/>
            <person name="Dawson T.L."/>
            <person name="Heitman J."/>
            <person name="Sanyal K."/>
        </authorList>
    </citation>
    <scope>NUCLEOTIDE SEQUENCE [LARGE SCALE GENOMIC DNA]</scope>
    <source>
        <strain evidence="2">CBS14141</strain>
    </source>
</reference>
<name>A0ABY8EI67_MALFU</name>
<feature type="region of interest" description="Disordered" evidence="1">
    <location>
        <begin position="1"/>
        <end position="20"/>
    </location>
</feature>
<evidence type="ECO:0000256" key="1">
    <source>
        <dbReference type="SAM" id="MobiDB-lite"/>
    </source>
</evidence>
<dbReference type="SUPFAM" id="SSF48371">
    <property type="entry name" value="ARM repeat"/>
    <property type="match status" value="1"/>
</dbReference>
<protein>
    <submittedName>
        <fullName evidence="2">H(+)-transporting V1 sector ATPase subunit H</fullName>
    </submittedName>
</protein>